<dbReference type="InterPro" id="IPR042197">
    <property type="entry name" value="Apaf_helical"/>
</dbReference>
<dbReference type="EC" id="3.2.2.6" evidence="1"/>
<keyword evidence="2" id="KW-0433">Leucine-rich repeat</keyword>
<dbReference type="InterPro" id="IPR035897">
    <property type="entry name" value="Toll_tir_struct_dom_sf"/>
</dbReference>
<organism evidence="8 9">
    <name type="scientific">Glycine soja</name>
    <name type="common">Wild soybean</name>
    <dbReference type="NCBI Taxonomy" id="3848"/>
    <lineage>
        <taxon>Eukaryota</taxon>
        <taxon>Viridiplantae</taxon>
        <taxon>Streptophyta</taxon>
        <taxon>Embryophyta</taxon>
        <taxon>Tracheophyta</taxon>
        <taxon>Spermatophyta</taxon>
        <taxon>Magnoliopsida</taxon>
        <taxon>eudicotyledons</taxon>
        <taxon>Gunneridae</taxon>
        <taxon>Pentapetalae</taxon>
        <taxon>rosids</taxon>
        <taxon>fabids</taxon>
        <taxon>Fabales</taxon>
        <taxon>Fabaceae</taxon>
        <taxon>Papilionoideae</taxon>
        <taxon>50 kb inversion clade</taxon>
        <taxon>NPAAA clade</taxon>
        <taxon>indigoferoid/millettioid clade</taxon>
        <taxon>Phaseoleae</taxon>
        <taxon>Glycine</taxon>
        <taxon>Glycine subgen. Soja</taxon>
    </lineage>
</organism>
<dbReference type="SUPFAM" id="SSF52200">
    <property type="entry name" value="Toll/Interleukin receptor TIR domain"/>
    <property type="match status" value="2"/>
</dbReference>
<dbReference type="Gene3D" id="3.40.50.10140">
    <property type="entry name" value="Toll/interleukin-1 receptor homology (TIR) domain"/>
    <property type="match status" value="2"/>
</dbReference>
<accession>A0A445IPC2</accession>
<evidence type="ECO:0000256" key="5">
    <source>
        <dbReference type="ARBA" id="ARBA00023027"/>
    </source>
</evidence>
<dbReference type="Pfam" id="PF13306">
    <property type="entry name" value="LRR_5"/>
    <property type="match status" value="2"/>
</dbReference>
<keyword evidence="5" id="KW-0520">NAD</keyword>
<dbReference type="Gene3D" id="3.80.10.10">
    <property type="entry name" value="Ribonuclease Inhibitor"/>
    <property type="match status" value="4"/>
</dbReference>
<dbReference type="InterPro" id="IPR027417">
    <property type="entry name" value="P-loop_NTPase"/>
</dbReference>
<dbReference type="SMART" id="SM00255">
    <property type="entry name" value="TIR"/>
    <property type="match status" value="2"/>
</dbReference>
<dbReference type="Pfam" id="PF23282">
    <property type="entry name" value="WHD_ROQ1"/>
    <property type="match status" value="2"/>
</dbReference>
<dbReference type="InterPro" id="IPR045344">
    <property type="entry name" value="C-JID"/>
</dbReference>
<dbReference type="PROSITE" id="PS50104">
    <property type="entry name" value="TIR"/>
    <property type="match status" value="2"/>
</dbReference>
<evidence type="ECO:0000313" key="9">
    <source>
        <dbReference type="Proteomes" id="UP000289340"/>
    </source>
</evidence>
<dbReference type="InterPro" id="IPR032675">
    <property type="entry name" value="LRR_dom_sf"/>
</dbReference>
<dbReference type="Proteomes" id="UP000289340">
    <property type="component" value="Chromosome 10"/>
</dbReference>
<dbReference type="EMBL" id="QZWG01000010">
    <property type="protein sequence ID" value="RZB87919.1"/>
    <property type="molecule type" value="Genomic_DNA"/>
</dbReference>
<dbReference type="InterPro" id="IPR002182">
    <property type="entry name" value="NB-ARC"/>
</dbReference>
<dbReference type="SUPFAM" id="SSF52540">
    <property type="entry name" value="P-loop containing nucleoside triphosphate hydrolases"/>
    <property type="match status" value="2"/>
</dbReference>
<comment type="catalytic activity">
    <reaction evidence="6">
        <text>NAD(+) + H2O = ADP-D-ribose + nicotinamide + H(+)</text>
        <dbReference type="Rhea" id="RHEA:16301"/>
        <dbReference type="ChEBI" id="CHEBI:15377"/>
        <dbReference type="ChEBI" id="CHEBI:15378"/>
        <dbReference type="ChEBI" id="CHEBI:17154"/>
        <dbReference type="ChEBI" id="CHEBI:57540"/>
        <dbReference type="ChEBI" id="CHEBI:57967"/>
        <dbReference type="EC" id="3.2.2.6"/>
    </reaction>
    <physiologicalReaction direction="left-to-right" evidence="6">
        <dbReference type="Rhea" id="RHEA:16302"/>
    </physiologicalReaction>
</comment>
<dbReference type="InterPro" id="IPR000157">
    <property type="entry name" value="TIR_dom"/>
</dbReference>
<dbReference type="Pfam" id="PF07725">
    <property type="entry name" value="LRR_3"/>
    <property type="match status" value="1"/>
</dbReference>
<dbReference type="GO" id="GO:0043531">
    <property type="term" value="F:ADP binding"/>
    <property type="evidence" value="ECO:0007669"/>
    <property type="project" value="InterPro"/>
</dbReference>
<dbReference type="Gene3D" id="1.10.8.430">
    <property type="entry name" value="Helical domain of apoptotic protease-activating factors"/>
    <property type="match status" value="2"/>
</dbReference>
<gene>
    <name evidence="8" type="ORF">D0Y65_027445</name>
</gene>
<keyword evidence="4" id="KW-0378">Hydrolase</keyword>
<evidence type="ECO:0000256" key="2">
    <source>
        <dbReference type="ARBA" id="ARBA00022614"/>
    </source>
</evidence>
<sequence>MAKHVMSSSCPKKYDIFISFRGEDIRTTFIGHLRSALSGPNIKAYADDHDLQKGQEIWPSLCQAIQDSHFAIVVFSENYAESKWCLKELVQILHCRKTQGLVVIPVFYQVDPSHIRKCTGTYGEAIAKHKDNQSVQDWKAALTEAANISGWDTRSRDNKNESQLIEKIVLDVSEKLRSPFKLKEVEDFVQIEKHCGEVKLLLSKNQDQLQKNVHVIGIWGMGGIGKTTIAKALFSQLFPQYDAVCFLPNVREESQRMGLTSLCDKLLSKLLKEGHHEYNLAGSEDLTRRLGNKKVLIVLDDVDSFSQLDTLYQPCKYVGPGSKLIITTRDRHLLRRRVDVTHVYEVKTWSIAESLELFSVHAFNERRPKKGYEDLSNRAVNCARGVPLALEVLGSNLYSRTTEFWDDELNKLENYRNDNIQDVLQVSYDGLDDLEKEIFLDIAFFFKGEHKKDVVRILDACDFYPTRGLKVLEDKALITISHSGMIEMHDLIEEMGLNIVRGESKDPRNRSRLSDIKEVSDVLANKKGSDLIEGIKLDLSSIEDLHLNADTLNMMTNLRILRLYVPSGKISRNVHHSGVPSKLSGKLRYLEWNGFHLKSLPVTFCAKMLVEIRMPHSHVTELWQGVQDVANLVRIDLSECKHLKNLPDLSKASKLKWVNLSGCESLCDIHPSLFSFDTLETLMLDGCKKLKGLKSEKHLTSLRKISVDGCTSLKEFSLSSDSITSLDLSSTRIGMLDSTFERLTSLESLSVHGLRYGNIPDEIFSLKDLRELKICNSRVAIDKEKLHVLFDGSRYLRLLHLKDCCNLCELPDNIGGLSKLNELRLDGSCVKTLPASIEHLRKLKTLSLENCRELGSLPKLPPFITEFNAANCWSLTTVSSLNSSALGLKGKGKFISFKNCGWLDEPSLHCIMEGALELTELASCQNEIVKIVDEANTKNCNNKSVKVCFPGSKVPSQFKHRTTDSSITIGLPCYRNGRVGLTLCVVLSRSRVAAKIWCQCYLADGTKLEPATTWYHEAVTELNSDHVFIWCDSSLFNSIFESGTPLVFFEFFVTNDKGKRVTIDTPECGVCVMFDSKALMEAEDDNIEIVTITRQCRACLIFEAENFVRISSRSVDAAASGFGLESKATETYDMMGTIAMTNNNHEPDLSEHCSCSWDYLFAENDSEERREAYPAGAALAFCILYISMAHKKLQWQLRESNSNTQRQPIGQDWKVALNISGWDSRNPHIKLYVKIKVNYSSFSVNAYKFVMIVEIRRRSAMAKQGMLSSLCPRKYQVFISFRGEDVRTSFISHLRSALSRDNIKAYMDDHNLQKGDELWPSLCQAIQDSELAIVVFSEHYAASKWCLNELVEILHCRKSQGLAVIPVFYEVDPSHIRKYDGTCGEAISKYETYFGDKDNESIQKWKAALAEAAHISGWDSHSREYKNDSQLIEKIVVDVSEKLSQGTPFKLKVEDFVQIEKHCGEVKLLLSKNQDQLQKNVHVIGIWGMGGIGKTTIAKALFSQLFPQYDAVCFLPNVREESRRIGLTSLRHKLLSDLLKEGHHERRLSNKKVLIVLDDVDSFDQLDELCEPCNYVGPDSKVIITTRNRHLLRGRVDDRHVYEVKTWSFAESLELFSLHAFNERRPKKGYEDLSNRAVNCARGVPLALKVLGSNLYSRSIKFWDGELSKLENYRNDSIQDVLQVSYDGLHDLEKKIFLDIAFFFKGEHKDDVIRILDACDFYATSGIEVLEDKALVTLSNSGMIQMHDLIQEMGLNIVRGGSEDPRNRSRLRDIEEVSDVLENKNGSDLIEGIKLDLSSIEDLHLNADTFDRMTNLRILRLYVPSGKRSGNVHHSGVLSKLSSKLRYLEWNGCRLKSLPKSFCGKMLVEICMPHSHVTELWQGVQDLANLVRIDLSECKHLKNVPDLSKASKLKWVNLSGCESLCDIHPSVFSLDTLETSTLDGCKNVKSLKSEKHLRSLKEISVIGCTSLKEFWVSSDSIKGLDLSSTGIEMLDSSIGRLTKLRSLNVEGLRHGNLPNELFSLKCLRELRICNCRLAIDKEKLHVLFDGSRSLRVLHLKDCCNLSELPENIWGLSKLHELRLDGSRVKTLPTTIKHLKRLNTLSLKNCRMLESLPKLPPNVLEFIATNCRSLRTVSISTLADFALRTGKGIIVSLQNCSNLLESPSLHCIMEDAHLATKSIVLKNMFLKELFRGTNTRIDNYDYVKRQFKYQTTPYSLVIVDLPSSKSDFVGFVRNDSNSDFVC</sequence>
<evidence type="ECO:0000256" key="6">
    <source>
        <dbReference type="ARBA" id="ARBA00047304"/>
    </source>
</evidence>
<keyword evidence="3" id="KW-0677">Repeat</keyword>
<keyword evidence="9" id="KW-1185">Reference proteome</keyword>
<dbReference type="InterPro" id="IPR011713">
    <property type="entry name" value="Leu-rich_rpt_3"/>
</dbReference>
<protein>
    <recommendedName>
        <fullName evidence="1">ADP-ribosyl cyclase/cyclic ADP-ribose hydrolase</fullName>
        <ecNumber evidence="1">3.2.2.6</ecNumber>
    </recommendedName>
</protein>
<evidence type="ECO:0000256" key="4">
    <source>
        <dbReference type="ARBA" id="ARBA00022801"/>
    </source>
</evidence>
<dbReference type="GO" id="GO:0061809">
    <property type="term" value="F:NAD+ nucleosidase activity, cyclic ADP-ribose generating"/>
    <property type="evidence" value="ECO:0007669"/>
    <property type="project" value="UniProtKB-EC"/>
</dbReference>
<comment type="caution">
    <text evidence="8">The sequence shown here is derived from an EMBL/GenBank/DDBJ whole genome shotgun (WGS) entry which is preliminary data.</text>
</comment>
<dbReference type="InterPro" id="IPR058192">
    <property type="entry name" value="WHD_ROQ1-like"/>
</dbReference>
<dbReference type="Gene3D" id="3.40.50.300">
    <property type="entry name" value="P-loop containing nucleotide triphosphate hydrolases"/>
    <property type="match status" value="2"/>
</dbReference>
<dbReference type="PANTHER" id="PTHR11017">
    <property type="entry name" value="LEUCINE-RICH REPEAT-CONTAINING PROTEIN"/>
    <property type="match status" value="1"/>
</dbReference>
<feature type="domain" description="TIR" evidence="7">
    <location>
        <begin position="12"/>
        <end position="176"/>
    </location>
</feature>
<dbReference type="GO" id="GO:0007165">
    <property type="term" value="P:signal transduction"/>
    <property type="evidence" value="ECO:0007669"/>
    <property type="project" value="InterPro"/>
</dbReference>
<dbReference type="InterPro" id="IPR026906">
    <property type="entry name" value="LRR_5"/>
</dbReference>
<evidence type="ECO:0000259" key="7">
    <source>
        <dbReference type="PROSITE" id="PS50104"/>
    </source>
</evidence>
<dbReference type="SUPFAM" id="SSF52058">
    <property type="entry name" value="L domain-like"/>
    <property type="match status" value="2"/>
</dbReference>
<name>A0A445IPC2_GLYSO</name>
<dbReference type="GO" id="GO:0006952">
    <property type="term" value="P:defense response"/>
    <property type="evidence" value="ECO:0007669"/>
    <property type="project" value="InterPro"/>
</dbReference>
<feature type="domain" description="TIR" evidence="7">
    <location>
        <begin position="1273"/>
        <end position="1443"/>
    </location>
</feature>
<dbReference type="Pfam" id="PF00931">
    <property type="entry name" value="NB-ARC"/>
    <property type="match status" value="2"/>
</dbReference>
<evidence type="ECO:0000256" key="1">
    <source>
        <dbReference type="ARBA" id="ARBA00011982"/>
    </source>
</evidence>
<dbReference type="InterPro" id="IPR003593">
    <property type="entry name" value="AAA+_ATPase"/>
</dbReference>
<dbReference type="InterPro" id="IPR044974">
    <property type="entry name" value="Disease_R_plants"/>
</dbReference>
<evidence type="ECO:0000256" key="3">
    <source>
        <dbReference type="ARBA" id="ARBA00022737"/>
    </source>
</evidence>
<reference evidence="8 9" key="1">
    <citation type="submission" date="2018-09" db="EMBL/GenBank/DDBJ databases">
        <title>A high-quality reference genome of wild soybean provides a powerful tool to mine soybean genomes.</title>
        <authorList>
            <person name="Xie M."/>
            <person name="Chung C.Y.L."/>
            <person name="Li M.-W."/>
            <person name="Wong F.-L."/>
            <person name="Chan T.-F."/>
            <person name="Lam H.-M."/>
        </authorList>
    </citation>
    <scope>NUCLEOTIDE SEQUENCE [LARGE SCALE GENOMIC DNA]</scope>
    <source>
        <strain evidence="9">cv. W05</strain>
        <tissue evidence="8">Hypocotyl of etiolated seedlings</tissue>
    </source>
</reference>
<dbReference type="FunFam" id="3.40.50.10140:FF:000007">
    <property type="entry name" value="Disease resistance protein (TIR-NBS-LRR class)"/>
    <property type="match status" value="2"/>
</dbReference>
<proteinExistence type="predicted"/>
<dbReference type="PANTHER" id="PTHR11017:SF562">
    <property type="entry name" value="ADP-RIBOSYL CYCLASE_CYCLIC ADP-RIBOSE HYDROLASE"/>
    <property type="match status" value="1"/>
</dbReference>
<dbReference type="PRINTS" id="PR00364">
    <property type="entry name" value="DISEASERSIST"/>
</dbReference>
<evidence type="ECO:0000313" key="8">
    <source>
        <dbReference type="EMBL" id="RZB87919.1"/>
    </source>
</evidence>
<dbReference type="Pfam" id="PF01582">
    <property type="entry name" value="TIR"/>
    <property type="match status" value="2"/>
</dbReference>
<dbReference type="Pfam" id="PF20160">
    <property type="entry name" value="C-JID"/>
    <property type="match status" value="1"/>
</dbReference>
<dbReference type="SMART" id="SM00382">
    <property type="entry name" value="AAA"/>
    <property type="match status" value="2"/>
</dbReference>